<feature type="transmembrane region" description="Helical" evidence="1">
    <location>
        <begin position="25"/>
        <end position="44"/>
    </location>
</feature>
<keyword evidence="1" id="KW-1133">Transmembrane helix</keyword>
<sequence>MPAIISALKSIFAIELFSLLPGNRAVSYTILILISAGLAVFYFIRHQTPWKKSARLEVALENTEVMLRAAKSDSSINYGTALDLESRLLQAQLSASKISKRILEVTDEESWVGHLQAIGRIYKSISKCAQDLEDIRTDALIALEDERQRFIAKEISNAGEVLHGIRVPAPEKSSCKFRLLFEGVAAANPKRTPFERVDCPLDHGNATTLSGRTMKLHDKTYLSSESRRNVCSRMRLKGKRRRRTKLQWIDISCGDPGHVHLWPFKTWVHGKPGSGAIWHPWLGWYKEVMRERIVFFIRNIEFSDTVDFVWRPVCELSSQPLLPVAETRRPERDAIQWSTPSWEYYPIRRRENCPDQLMRTYATPGK</sequence>
<evidence type="ECO:0000256" key="1">
    <source>
        <dbReference type="SAM" id="Phobius"/>
    </source>
</evidence>
<dbReference type="Proteomes" id="UP001221142">
    <property type="component" value="Unassembled WGS sequence"/>
</dbReference>
<proteinExistence type="predicted"/>
<keyword evidence="3" id="KW-1185">Reference proteome</keyword>
<protein>
    <submittedName>
        <fullName evidence="2">Uncharacterized protein</fullName>
    </submittedName>
</protein>
<evidence type="ECO:0000313" key="3">
    <source>
        <dbReference type="Proteomes" id="UP001221142"/>
    </source>
</evidence>
<accession>A0AAD7FAN5</accession>
<gene>
    <name evidence="2" type="ORF">FB45DRAFT_1011295</name>
</gene>
<keyword evidence="1" id="KW-0812">Transmembrane</keyword>
<dbReference type="EMBL" id="JARKIF010000049">
    <property type="protein sequence ID" value="KAJ7607540.1"/>
    <property type="molecule type" value="Genomic_DNA"/>
</dbReference>
<dbReference type="AlphaFoldDB" id="A0AAD7FAN5"/>
<name>A0AAD7FAN5_9AGAR</name>
<organism evidence="2 3">
    <name type="scientific">Roridomyces roridus</name>
    <dbReference type="NCBI Taxonomy" id="1738132"/>
    <lineage>
        <taxon>Eukaryota</taxon>
        <taxon>Fungi</taxon>
        <taxon>Dikarya</taxon>
        <taxon>Basidiomycota</taxon>
        <taxon>Agaricomycotina</taxon>
        <taxon>Agaricomycetes</taxon>
        <taxon>Agaricomycetidae</taxon>
        <taxon>Agaricales</taxon>
        <taxon>Marasmiineae</taxon>
        <taxon>Mycenaceae</taxon>
        <taxon>Roridomyces</taxon>
    </lineage>
</organism>
<keyword evidence="1" id="KW-0472">Membrane</keyword>
<reference evidence="2" key="1">
    <citation type="submission" date="2023-03" db="EMBL/GenBank/DDBJ databases">
        <title>Massive genome expansion in bonnet fungi (Mycena s.s.) driven by repeated elements and novel gene families across ecological guilds.</title>
        <authorList>
            <consortium name="Lawrence Berkeley National Laboratory"/>
            <person name="Harder C.B."/>
            <person name="Miyauchi S."/>
            <person name="Viragh M."/>
            <person name="Kuo A."/>
            <person name="Thoen E."/>
            <person name="Andreopoulos B."/>
            <person name="Lu D."/>
            <person name="Skrede I."/>
            <person name="Drula E."/>
            <person name="Henrissat B."/>
            <person name="Morin E."/>
            <person name="Kohler A."/>
            <person name="Barry K."/>
            <person name="LaButti K."/>
            <person name="Morin E."/>
            <person name="Salamov A."/>
            <person name="Lipzen A."/>
            <person name="Mereny Z."/>
            <person name="Hegedus B."/>
            <person name="Baldrian P."/>
            <person name="Stursova M."/>
            <person name="Weitz H."/>
            <person name="Taylor A."/>
            <person name="Grigoriev I.V."/>
            <person name="Nagy L.G."/>
            <person name="Martin F."/>
            <person name="Kauserud H."/>
        </authorList>
    </citation>
    <scope>NUCLEOTIDE SEQUENCE</scope>
    <source>
        <strain evidence="2">9284</strain>
    </source>
</reference>
<evidence type="ECO:0000313" key="2">
    <source>
        <dbReference type="EMBL" id="KAJ7607540.1"/>
    </source>
</evidence>
<comment type="caution">
    <text evidence="2">The sequence shown here is derived from an EMBL/GenBank/DDBJ whole genome shotgun (WGS) entry which is preliminary data.</text>
</comment>